<evidence type="ECO:0000256" key="1">
    <source>
        <dbReference type="SAM" id="MobiDB-lite"/>
    </source>
</evidence>
<gene>
    <name evidence="2" type="ORF">H6P81_008513</name>
</gene>
<name>A0AAV7EMS1_ARIFI</name>
<dbReference type="Proteomes" id="UP000825729">
    <property type="component" value="Unassembled WGS sequence"/>
</dbReference>
<keyword evidence="3" id="KW-1185">Reference proteome</keyword>
<dbReference type="PANTHER" id="PTHR33914:SF2">
    <property type="entry name" value="OS02G0582100 PROTEIN"/>
    <property type="match status" value="1"/>
</dbReference>
<feature type="compositionally biased region" description="Polar residues" evidence="1">
    <location>
        <begin position="313"/>
        <end position="329"/>
    </location>
</feature>
<evidence type="ECO:0000313" key="2">
    <source>
        <dbReference type="EMBL" id="KAG9448548.1"/>
    </source>
</evidence>
<reference evidence="2 3" key="1">
    <citation type="submission" date="2021-07" db="EMBL/GenBank/DDBJ databases">
        <title>The Aristolochia fimbriata genome: insights into angiosperm evolution, floral development and chemical biosynthesis.</title>
        <authorList>
            <person name="Jiao Y."/>
        </authorList>
    </citation>
    <scope>NUCLEOTIDE SEQUENCE [LARGE SCALE GENOMIC DNA]</scope>
    <source>
        <strain evidence="2">IBCAS-2021</strain>
        <tissue evidence="2">Leaf</tissue>
    </source>
</reference>
<proteinExistence type="predicted"/>
<dbReference type="InterPro" id="IPR040378">
    <property type="entry name" value="BASL"/>
</dbReference>
<dbReference type="AlphaFoldDB" id="A0AAV7EMS1"/>
<dbReference type="GO" id="GO:0009786">
    <property type="term" value="P:regulation of asymmetric cell division"/>
    <property type="evidence" value="ECO:0007669"/>
    <property type="project" value="InterPro"/>
</dbReference>
<protein>
    <submittedName>
        <fullName evidence="2">Uncharacterized protein</fullName>
    </submittedName>
</protein>
<dbReference type="EMBL" id="JAINDJ010000004">
    <property type="protein sequence ID" value="KAG9448548.1"/>
    <property type="molecule type" value="Genomic_DNA"/>
</dbReference>
<organism evidence="2 3">
    <name type="scientific">Aristolochia fimbriata</name>
    <name type="common">White veined hardy Dutchman's pipe vine</name>
    <dbReference type="NCBI Taxonomy" id="158543"/>
    <lineage>
        <taxon>Eukaryota</taxon>
        <taxon>Viridiplantae</taxon>
        <taxon>Streptophyta</taxon>
        <taxon>Embryophyta</taxon>
        <taxon>Tracheophyta</taxon>
        <taxon>Spermatophyta</taxon>
        <taxon>Magnoliopsida</taxon>
        <taxon>Magnoliidae</taxon>
        <taxon>Piperales</taxon>
        <taxon>Aristolochiaceae</taxon>
        <taxon>Aristolochia</taxon>
    </lineage>
</organism>
<sequence length="448" mass="49515">MKLDCEPVHHHSSLDIPKVIEYENMSSGIEPSKEDNGLQNKEKSCIASILENNSKEIATEVSDTEVRHTAAKYCTDVENSIDRSSSKVAYDRIQPYPIPSREIELSEKEADLYTDKSITEIELPQMLVCFKEGNYHVVKDICVDEGVPSLDKILLESNDVGYVSFAHFLHSDVKENCDLSNAVGNSDDSQKLPETDCPFFPEAKKVASIKYPDDLLEEVDCHPDSEHEVMDDAQAGMVMAEKLAEARKSETDLGTALSQVKGNGDCQLTNQVANDQENPSTSAGMTTKEFDNGGSVIDNFFDSELDREIFTQELESSAPETSGRTVVSENTDHHPSSGQSLSYCGLEDDAVLDSLTGSTRSFFIQHGLGESSFSGARSLPNSVAHSGHIPYSGSISLRSDSSTASARSFAFPILHSEWNSSPVRMAKADRRHLRKHRGWRMSFFCCRF</sequence>
<evidence type="ECO:0000313" key="3">
    <source>
        <dbReference type="Proteomes" id="UP000825729"/>
    </source>
</evidence>
<accession>A0AAV7EMS1</accession>
<comment type="caution">
    <text evidence="2">The sequence shown here is derived from an EMBL/GenBank/DDBJ whole genome shotgun (WGS) entry which is preliminary data.</text>
</comment>
<feature type="region of interest" description="Disordered" evidence="1">
    <location>
        <begin position="313"/>
        <end position="340"/>
    </location>
</feature>
<dbReference type="PANTHER" id="PTHR33914">
    <property type="entry name" value="18S PRE-RIBOSOMAL ASSEMBLY PROTEIN GAR2-LIKE PROTEIN"/>
    <property type="match status" value="1"/>
</dbReference>